<feature type="non-terminal residue" evidence="2">
    <location>
        <position position="125"/>
    </location>
</feature>
<dbReference type="Proteomes" id="UP000789396">
    <property type="component" value="Unassembled WGS sequence"/>
</dbReference>
<dbReference type="EMBL" id="CAJVPZ010035684">
    <property type="protein sequence ID" value="CAG8749599.1"/>
    <property type="molecule type" value="Genomic_DNA"/>
</dbReference>
<keyword evidence="3" id="KW-1185">Reference proteome</keyword>
<accession>A0A9N9IV29</accession>
<reference evidence="2" key="1">
    <citation type="submission" date="2021-06" db="EMBL/GenBank/DDBJ databases">
        <authorList>
            <person name="Kallberg Y."/>
            <person name="Tangrot J."/>
            <person name="Rosling A."/>
        </authorList>
    </citation>
    <scope>NUCLEOTIDE SEQUENCE</scope>
    <source>
        <strain evidence="2">IN212</strain>
    </source>
</reference>
<gene>
    <name evidence="2" type="ORF">RFULGI_LOCUS13499</name>
</gene>
<evidence type="ECO:0000313" key="3">
    <source>
        <dbReference type="Proteomes" id="UP000789396"/>
    </source>
</evidence>
<feature type="compositionally biased region" description="Basic and acidic residues" evidence="1">
    <location>
        <begin position="88"/>
        <end position="102"/>
    </location>
</feature>
<comment type="caution">
    <text evidence="2">The sequence shown here is derived from an EMBL/GenBank/DDBJ whole genome shotgun (WGS) entry which is preliminary data.</text>
</comment>
<protein>
    <submittedName>
        <fullName evidence="2">9498_t:CDS:1</fullName>
    </submittedName>
</protein>
<name>A0A9N9IV29_9GLOM</name>
<proteinExistence type="predicted"/>
<sequence length="125" mass="14470">PQNETVITIASKKDSKTVKQNLTCQAKYNQGFGYAKKAVELALETGYKNELNKLLQNWIKETERKIHYNLNKPNKENLPNISNPYLTHTKEANQQNDHEKKSSKYVCSYCKGVGHNFRTCEHKKL</sequence>
<organism evidence="2 3">
    <name type="scientific">Racocetra fulgida</name>
    <dbReference type="NCBI Taxonomy" id="60492"/>
    <lineage>
        <taxon>Eukaryota</taxon>
        <taxon>Fungi</taxon>
        <taxon>Fungi incertae sedis</taxon>
        <taxon>Mucoromycota</taxon>
        <taxon>Glomeromycotina</taxon>
        <taxon>Glomeromycetes</taxon>
        <taxon>Diversisporales</taxon>
        <taxon>Gigasporaceae</taxon>
        <taxon>Racocetra</taxon>
    </lineage>
</organism>
<feature type="compositionally biased region" description="Low complexity" evidence="1">
    <location>
        <begin position="70"/>
        <end position="80"/>
    </location>
</feature>
<evidence type="ECO:0000256" key="1">
    <source>
        <dbReference type="SAM" id="MobiDB-lite"/>
    </source>
</evidence>
<dbReference type="OrthoDB" id="2437635at2759"/>
<dbReference type="AlphaFoldDB" id="A0A9N9IV29"/>
<feature type="region of interest" description="Disordered" evidence="1">
    <location>
        <begin position="70"/>
        <end position="102"/>
    </location>
</feature>
<evidence type="ECO:0000313" key="2">
    <source>
        <dbReference type="EMBL" id="CAG8749599.1"/>
    </source>
</evidence>